<organism evidence="8">
    <name type="scientific">marine metagenome</name>
    <dbReference type="NCBI Taxonomy" id="408172"/>
    <lineage>
        <taxon>unclassified sequences</taxon>
        <taxon>metagenomes</taxon>
        <taxon>ecological metagenomes</taxon>
    </lineage>
</organism>
<sequence length="202" mass="23157">MSKTTEEIKIRFRDGLISSQLIETESLGLLAVSGGVDSVVMAHLFAQVRDNLRLTLSIAHFNHSLRGGESEADEDFVKDLAKVLGMSFFSAQWRSSEPGNWEERAREARYSFLQKTRQRLGYDWIATAHHADDQAETLLMRFVEGSGYRGLRGIPERNGKVVRPLLKFSKAEFTHYAGENEISFREDSSNQDTRFRRNRIRE</sequence>
<dbReference type="PANTHER" id="PTHR43033">
    <property type="entry name" value="TRNA(ILE)-LYSIDINE SYNTHASE-RELATED"/>
    <property type="match status" value="1"/>
</dbReference>
<keyword evidence="4" id="KW-0547">Nucleotide-binding</keyword>
<dbReference type="SUPFAM" id="SSF52402">
    <property type="entry name" value="Adenine nucleotide alpha hydrolases-like"/>
    <property type="match status" value="1"/>
</dbReference>
<feature type="domain" description="tRNA(Ile)-lysidine/2-thiocytidine synthase N-terminal" evidence="7">
    <location>
        <begin position="29"/>
        <end position="202"/>
    </location>
</feature>
<evidence type="ECO:0000313" key="8">
    <source>
        <dbReference type="EMBL" id="SVA83849.1"/>
    </source>
</evidence>
<protein>
    <recommendedName>
        <fullName evidence="1">tRNA(Ile)-lysidine synthetase</fullName>
        <ecNumber evidence="1">6.3.4.19</ecNumber>
    </recommendedName>
</protein>
<gene>
    <name evidence="8" type="ORF">METZ01_LOCUS136703</name>
</gene>
<dbReference type="PANTHER" id="PTHR43033:SF1">
    <property type="entry name" value="TRNA(ILE)-LYSIDINE SYNTHASE-RELATED"/>
    <property type="match status" value="1"/>
</dbReference>
<name>A0A381Z3U5_9ZZZZ</name>
<dbReference type="InterPro" id="IPR012795">
    <property type="entry name" value="tRNA_Ile_lys_synt_N"/>
</dbReference>
<evidence type="ECO:0000256" key="6">
    <source>
        <dbReference type="ARBA" id="ARBA00048539"/>
    </source>
</evidence>
<dbReference type="AlphaFoldDB" id="A0A381Z3U5"/>
<feature type="non-terminal residue" evidence="8">
    <location>
        <position position="202"/>
    </location>
</feature>
<dbReference type="Gene3D" id="3.40.50.620">
    <property type="entry name" value="HUPs"/>
    <property type="match status" value="1"/>
</dbReference>
<dbReference type="InterPro" id="IPR014729">
    <property type="entry name" value="Rossmann-like_a/b/a_fold"/>
</dbReference>
<dbReference type="HAMAP" id="MF_01161">
    <property type="entry name" value="tRNA_Ile_lys_synt"/>
    <property type="match status" value="1"/>
</dbReference>
<keyword evidence="3" id="KW-0819">tRNA processing</keyword>
<keyword evidence="2" id="KW-0436">Ligase</keyword>
<accession>A0A381Z3U5</accession>
<evidence type="ECO:0000256" key="4">
    <source>
        <dbReference type="ARBA" id="ARBA00022741"/>
    </source>
</evidence>
<reference evidence="8" key="1">
    <citation type="submission" date="2018-05" db="EMBL/GenBank/DDBJ databases">
        <authorList>
            <person name="Lanie J.A."/>
            <person name="Ng W.-L."/>
            <person name="Kazmierczak K.M."/>
            <person name="Andrzejewski T.M."/>
            <person name="Davidsen T.M."/>
            <person name="Wayne K.J."/>
            <person name="Tettelin H."/>
            <person name="Glass J.I."/>
            <person name="Rusch D."/>
            <person name="Podicherti R."/>
            <person name="Tsui H.-C.T."/>
            <person name="Winkler M.E."/>
        </authorList>
    </citation>
    <scope>NUCLEOTIDE SEQUENCE</scope>
</reference>
<dbReference type="Pfam" id="PF01171">
    <property type="entry name" value="ATP_bind_3"/>
    <property type="match status" value="1"/>
</dbReference>
<dbReference type="GO" id="GO:0005524">
    <property type="term" value="F:ATP binding"/>
    <property type="evidence" value="ECO:0007669"/>
    <property type="project" value="UniProtKB-KW"/>
</dbReference>
<evidence type="ECO:0000256" key="5">
    <source>
        <dbReference type="ARBA" id="ARBA00022840"/>
    </source>
</evidence>
<dbReference type="EC" id="6.3.4.19" evidence="1"/>
<evidence type="ECO:0000256" key="2">
    <source>
        <dbReference type="ARBA" id="ARBA00022598"/>
    </source>
</evidence>
<dbReference type="CDD" id="cd01992">
    <property type="entry name" value="TilS_N"/>
    <property type="match status" value="1"/>
</dbReference>
<dbReference type="EMBL" id="UINC01019825">
    <property type="protein sequence ID" value="SVA83849.1"/>
    <property type="molecule type" value="Genomic_DNA"/>
</dbReference>
<evidence type="ECO:0000256" key="3">
    <source>
        <dbReference type="ARBA" id="ARBA00022694"/>
    </source>
</evidence>
<evidence type="ECO:0000259" key="7">
    <source>
        <dbReference type="Pfam" id="PF01171"/>
    </source>
</evidence>
<dbReference type="InterPro" id="IPR011063">
    <property type="entry name" value="TilS/TtcA_N"/>
</dbReference>
<evidence type="ECO:0000256" key="1">
    <source>
        <dbReference type="ARBA" id="ARBA00013267"/>
    </source>
</evidence>
<dbReference type="NCBIfam" id="TIGR02432">
    <property type="entry name" value="lysidine_TilS_N"/>
    <property type="match status" value="1"/>
</dbReference>
<keyword evidence="5" id="KW-0067">ATP-binding</keyword>
<dbReference type="InterPro" id="IPR012094">
    <property type="entry name" value="tRNA_Ile_lys_synt"/>
</dbReference>
<proteinExistence type="inferred from homology"/>
<dbReference type="GO" id="GO:0032267">
    <property type="term" value="F:tRNA(Ile)-lysidine synthase activity"/>
    <property type="evidence" value="ECO:0007669"/>
    <property type="project" value="UniProtKB-EC"/>
</dbReference>
<dbReference type="GO" id="GO:0008033">
    <property type="term" value="P:tRNA processing"/>
    <property type="evidence" value="ECO:0007669"/>
    <property type="project" value="UniProtKB-KW"/>
</dbReference>
<comment type="catalytic activity">
    <reaction evidence="6">
        <text>cytidine(34) in tRNA(Ile2) + L-lysine + ATP = lysidine(34) in tRNA(Ile2) + AMP + diphosphate + H(+)</text>
        <dbReference type="Rhea" id="RHEA:43744"/>
        <dbReference type="Rhea" id="RHEA-COMP:10625"/>
        <dbReference type="Rhea" id="RHEA-COMP:10670"/>
        <dbReference type="ChEBI" id="CHEBI:15378"/>
        <dbReference type="ChEBI" id="CHEBI:30616"/>
        <dbReference type="ChEBI" id="CHEBI:32551"/>
        <dbReference type="ChEBI" id="CHEBI:33019"/>
        <dbReference type="ChEBI" id="CHEBI:82748"/>
        <dbReference type="ChEBI" id="CHEBI:83665"/>
        <dbReference type="ChEBI" id="CHEBI:456215"/>
        <dbReference type="EC" id="6.3.4.19"/>
    </reaction>
</comment>